<reference evidence="3 4" key="1">
    <citation type="journal article" date="2023" name="Sci. Data">
        <title>Genome assembly of the Korean intertidal mud-creeper Batillaria attramentaria.</title>
        <authorList>
            <person name="Patra A.K."/>
            <person name="Ho P.T."/>
            <person name="Jun S."/>
            <person name="Lee S.J."/>
            <person name="Kim Y."/>
            <person name="Won Y.J."/>
        </authorList>
    </citation>
    <scope>NUCLEOTIDE SEQUENCE [LARGE SCALE GENOMIC DNA]</scope>
    <source>
        <strain evidence="3">Wonlab-2016</strain>
    </source>
</reference>
<dbReference type="InterPro" id="IPR052821">
    <property type="entry name" value="F-box_only_SRC"/>
</dbReference>
<protein>
    <recommendedName>
        <fullName evidence="2">F-box domain-containing protein</fullName>
    </recommendedName>
</protein>
<proteinExistence type="predicted"/>
<dbReference type="PROSITE" id="PS50181">
    <property type="entry name" value="FBOX"/>
    <property type="match status" value="1"/>
</dbReference>
<keyword evidence="4" id="KW-1185">Reference proteome</keyword>
<sequence>MELCDEPDDTDLVSYIHEVPEEILELIFSYLSPYGDLKNSMLVCKQWYRLISALILKLQRNFSQMLRSNQMSWTFVGNENGPCITDRYSHCACYFQQSMYIFGGCTSTNTTFNDLWRFDLSTRQWVRPLAMGTYPSPKACASMVVYKDSLVLFGGWSHPTPMPLHQAPRYFSELHVYTPATNRWSQVMAVSSEGLHRVAGHSASIVGDMMVVFGGSYDPGSGCNEVRVYDFTEGVWTKPVVNGKKPNPRYGQSQVTLDSEHILILGGCGGPNQIFSDVWLLHMTGDNWHWEEITMLDQEFAPPQLWCHPACMVDDVLVVLSKTCRSKGATSSPADAAPIMHQANRVWVPPQAAPDNPPGQPPQNNAAPPHLPQPPPRPVMAAFHRAGASGVGHGRARGGDGGAAGRGAGFGHDPHRGADAEGRGLNPRVDGYHGDAGRGGVHLNNLPGAQNDASPGPSNINHHRNVAESDSDSDPNPDLDPGGAHAPRPGLPSVRPNAMHNRQRQLDMLQKHEDRLRNRNGNVNNAARLQNPKSTDNTPRNPMLIHVLDISQVLQSRTATWLPTQEVASPGAPDETIFYSLTEGRGELVLFGGIQKDPNSMQRINSPPNSHSHIVSNGLFVITPKWLRRL</sequence>
<feature type="domain" description="F-box" evidence="2">
    <location>
        <begin position="13"/>
        <end position="65"/>
    </location>
</feature>
<dbReference type="SUPFAM" id="SSF81383">
    <property type="entry name" value="F-box domain"/>
    <property type="match status" value="1"/>
</dbReference>
<dbReference type="PANTHER" id="PTHR46432:SF1">
    <property type="entry name" value="F-BOX ONLY PROTEIN 42"/>
    <property type="match status" value="1"/>
</dbReference>
<evidence type="ECO:0000313" key="3">
    <source>
        <dbReference type="EMBL" id="KAK7486106.1"/>
    </source>
</evidence>
<feature type="compositionally biased region" description="Polar residues" evidence="1">
    <location>
        <begin position="531"/>
        <end position="540"/>
    </location>
</feature>
<dbReference type="PANTHER" id="PTHR46432">
    <property type="entry name" value="F-BOX ONLY PROTEIN 42"/>
    <property type="match status" value="1"/>
</dbReference>
<dbReference type="SMART" id="SM00256">
    <property type="entry name" value="FBOX"/>
    <property type="match status" value="1"/>
</dbReference>
<feature type="compositionally biased region" description="Gly residues" evidence="1">
    <location>
        <begin position="389"/>
        <end position="410"/>
    </location>
</feature>
<dbReference type="EMBL" id="JACVVK020000184">
    <property type="protein sequence ID" value="KAK7486106.1"/>
    <property type="molecule type" value="Genomic_DNA"/>
</dbReference>
<dbReference type="InterPro" id="IPR015915">
    <property type="entry name" value="Kelch-typ_b-propeller"/>
</dbReference>
<feature type="compositionally biased region" description="Basic and acidic residues" evidence="1">
    <location>
        <begin position="412"/>
        <end position="422"/>
    </location>
</feature>
<feature type="compositionally biased region" description="Polar residues" evidence="1">
    <location>
        <begin position="447"/>
        <end position="460"/>
    </location>
</feature>
<gene>
    <name evidence="3" type="ORF">BaRGS_00022715</name>
</gene>
<accession>A0ABD0KGD5</accession>
<dbReference type="SUPFAM" id="SSF117281">
    <property type="entry name" value="Kelch motif"/>
    <property type="match status" value="1"/>
</dbReference>
<dbReference type="Gene3D" id="2.120.10.80">
    <property type="entry name" value="Kelch-type beta propeller"/>
    <property type="match status" value="1"/>
</dbReference>
<dbReference type="Proteomes" id="UP001519460">
    <property type="component" value="Unassembled WGS sequence"/>
</dbReference>
<evidence type="ECO:0000256" key="1">
    <source>
        <dbReference type="SAM" id="MobiDB-lite"/>
    </source>
</evidence>
<dbReference type="Pfam" id="PF12937">
    <property type="entry name" value="F-box-like"/>
    <property type="match status" value="1"/>
</dbReference>
<dbReference type="InterPro" id="IPR001810">
    <property type="entry name" value="F-box_dom"/>
</dbReference>
<dbReference type="CDD" id="cd22110">
    <property type="entry name" value="F-box_FBXO42"/>
    <property type="match status" value="1"/>
</dbReference>
<organism evidence="3 4">
    <name type="scientific">Batillaria attramentaria</name>
    <dbReference type="NCBI Taxonomy" id="370345"/>
    <lineage>
        <taxon>Eukaryota</taxon>
        <taxon>Metazoa</taxon>
        <taxon>Spiralia</taxon>
        <taxon>Lophotrochozoa</taxon>
        <taxon>Mollusca</taxon>
        <taxon>Gastropoda</taxon>
        <taxon>Caenogastropoda</taxon>
        <taxon>Sorbeoconcha</taxon>
        <taxon>Cerithioidea</taxon>
        <taxon>Batillariidae</taxon>
        <taxon>Batillaria</taxon>
    </lineage>
</organism>
<feature type="compositionally biased region" description="Pro residues" evidence="1">
    <location>
        <begin position="351"/>
        <end position="361"/>
    </location>
</feature>
<feature type="region of interest" description="Disordered" evidence="1">
    <location>
        <begin position="517"/>
        <end position="541"/>
    </location>
</feature>
<dbReference type="AlphaFoldDB" id="A0ABD0KGD5"/>
<dbReference type="Pfam" id="PF13415">
    <property type="entry name" value="Beta-prop_FBX42"/>
    <property type="match status" value="1"/>
</dbReference>
<feature type="compositionally biased region" description="Low complexity" evidence="1">
    <location>
        <begin position="519"/>
        <end position="529"/>
    </location>
</feature>
<evidence type="ECO:0000313" key="4">
    <source>
        <dbReference type="Proteomes" id="UP001519460"/>
    </source>
</evidence>
<dbReference type="Gene3D" id="1.20.1280.50">
    <property type="match status" value="1"/>
</dbReference>
<feature type="region of interest" description="Disordered" evidence="1">
    <location>
        <begin position="349"/>
        <end position="497"/>
    </location>
</feature>
<evidence type="ECO:0000259" key="2">
    <source>
        <dbReference type="PROSITE" id="PS50181"/>
    </source>
</evidence>
<name>A0ABD0KGD5_9CAEN</name>
<comment type="caution">
    <text evidence="3">The sequence shown here is derived from an EMBL/GenBank/DDBJ whole genome shotgun (WGS) entry which is preliminary data.</text>
</comment>
<dbReference type="InterPro" id="IPR036047">
    <property type="entry name" value="F-box-like_dom_sf"/>
</dbReference>
<feature type="compositionally biased region" description="Pro residues" evidence="1">
    <location>
        <begin position="369"/>
        <end position="378"/>
    </location>
</feature>